<feature type="signal peptide" evidence="1">
    <location>
        <begin position="1"/>
        <end position="23"/>
    </location>
</feature>
<reference evidence="2 3" key="1">
    <citation type="submission" date="2018-12" db="EMBL/GenBank/DDBJ databases">
        <title>bacterium Hansschlegelia zhihuaiae S113.</title>
        <authorList>
            <person name="He J."/>
        </authorList>
    </citation>
    <scope>NUCLEOTIDE SEQUENCE [LARGE SCALE GENOMIC DNA]</scope>
    <source>
        <strain evidence="2 3">S 113</strain>
    </source>
</reference>
<gene>
    <name evidence="2" type="ORF">EK403_00515</name>
</gene>
<dbReference type="Proteomes" id="UP000289708">
    <property type="component" value="Unassembled WGS sequence"/>
</dbReference>
<sequence length="206" mass="21656">MNWKTLVAGLAIGAALALPTAAAAQNGGPRATNAAYSEGDYGSPRNTYSAGEIVERGHSFFGSTTRGLASVVEKANSIWGEPDAYILGEEGSGAFVGGLRYGEGKLFTRGGEGDRHVYWQGPSLGFDFGGDGARTMILVYNLNSPEALFSRFVGINGSAYLVGGVGMTALKDYNVVLVPIRTGLGARLGVNVGYLKFTDRSTWNPF</sequence>
<proteinExistence type="predicted"/>
<organism evidence="2 3">
    <name type="scientific">Hansschlegelia zhihuaiae</name>
    <dbReference type="NCBI Taxonomy" id="405005"/>
    <lineage>
        <taxon>Bacteria</taxon>
        <taxon>Pseudomonadati</taxon>
        <taxon>Pseudomonadota</taxon>
        <taxon>Alphaproteobacteria</taxon>
        <taxon>Hyphomicrobiales</taxon>
        <taxon>Methylopilaceae</taxon>
        <taxon>Hansschlegelia</taxon>
    </lineage>
</organism>
<dbReference type="InterPro" id="IPR008325">
    <property type="entry name" value="EipA-like"/>
</dbReference>
<evidence type="ECO:0000313" key="2">
    <source>
        <dbReference type="EMBL" id="RXF75382.1"/>
    </source>
</evidence>
<dbReference type="RefSeq" id="WP_128775560.1">
    <property type="nucleotide sequence ID" value="NZ_RYFI01000001.1"/>
</dbReference>
<evidence type="ECO:0000256" key="1">
    <source>
        <dbReference type="SAM" id="SignalP"/>
    </source>
</evidence>
<dbReference type="PIRSF" id="PIRSF033924">
    <property type="entry name" value="UCP033924"/>
    <property type="match status" value="1"/>
</dbReference>
<accession>A0A4V1KJU2</accession>
<name>A0A4V1KJU2_9HYPH</name>
<keyword evidence="1" id="KW-0732">Signal</keyword>
<feature type="chain" id="PRO_5020847191" evidence="1">
    <location>
        <begin position="24"/>
        <end position="206"/>
    </location>
</feature>
<dbReference type="OrthoDB" id="9796051at2"/>
<evidence type="ECO:0000313" key="3">
    <source>
        <dbReference type="Proteomes" id="UP000289708"/>
    </source>
</evidence>
<comment type="caution">
    <text evidence="2">The sequence shown here is derived from an EMBL/GenBank/DDBJ whole genome shotgun (WGS) entry which is preliminary data.</text>
</comment>
<dbReference type="AlphaFoldDB" id="A0A4V1KJU2"/>
<protein>
    <submittedName>
        <fullName evidence="2">DUF1134 domain-containing protein</fullName>
    </submittedName>
</protein>
<dbReference type="EMBL" id="RYFI01000001">
    <property type="protein sequence ID" value="RXF75382.1"/>
    <property type="molecule type" value="Genomic_DNA"/>
</dbReference>
<keyword evidence="3" id="KW-1185">Reference proteome</keyword>
<dbReference type="Pfam" id="PF06577">
    <property type="entry name" value="EipA"/>
    <property type="match status" value="1"/>
</dbReference>